<evidence type="ECO:0000313" key="1">
    <source>
        <dbReference type="EMBL" id="KAI8671753.1"/>
    </source>
</evidence>
<proteinExistence type="predicted"/>
<dbReference type="Proteomes" id="UP001065298">
    <property type="component" value="Chromosome 4"/>
</dbReference>
<dbReference type="EMBL" id="CM046506">
    <property type="protein sequence ID" value="KAI8671753.1"/>
    <property type="molecule type" value="Genomic_DNA"/>
</dbReference>
<comment type="caution">
    <text evidence="1">The sequence shown here is derived from an EMBL/GenBank/DDBJ whole genome shotgun (WGS) entry which is preliminary data.</text>
</comment>
<gene>
    <name evidence="1" type="ORF">NCS57_00651400</name>
</gene>
<protein>
    <submittedName>
        <fullName evidence="1">Uncharacterized protein</fullName>
    </submittedName>
</protein>
<accession>A0ACC0R218</accession>
<reference evidence="1" key="1">
    <citation type="submission" date="2022-06" db="EMBL/GenBank/DDBJ databases">
        <title>Fusarium solani species complex genomes reveal bases of compartmentalisation and animal pathogenesis.</title>
        <authorList>
            <person name="Tsai I.J."/>
        </authorList>
    </citation>
    <scope>NUCLEOTIDE SEQUENCE</scope>
    <source>
        <strain evidence="1">Fu6.1</strain>
    </source>
</reference>
<keyword evidence="2" id="KW-1185">Reference proteome</keyword>
<sequence>MPSAALGGMIYGIPFVLETDSQVLVHQINGKADDVPGSLVLRWISYLLLFDFTVRHVPGKKNRVADGLSRKHAGPSDQLDAQVEGDIEDFVDLHLNIVHVNGEPDVLDGVYSQEHRDIAKYLCTFEKPEGLTRSQLQWFKRKALSFFVQGRRLWKRAKRDYDSPLLVVDDPEMQKKLIKSYHFDSGHKGREVTYNLAKRRYFWNGMWNQVSEAVRCCPTCQAHAPWRPLEAVQHTKPFDPMIKVHFDCQYMPLDQGFKYLAEARCDMTGWVEAIPLKKITAKALRRFAANLVYRFGMISVAVVDGGPEFKKEFPPLLEELGIRQIVTSPYNPKANGINERGHYSISMALRKMERKGKPRWYDNLERALFADRTAAKAPHGHSPFYLIHGWEPAYPLEVDLPTWRLINWDEVSTADDLILARVRILERKGEDVEAARQKIGAFRAKVAKKQNEKNVHRLRKTPLKVGDLVLRFDVPRSNDMSTKMKMARKWYGPFRIFKHYDGANHYKLETLDGYEITKSIHGDHLKKFVKDENGWWEGESDEEEVLKKLKEEKESSEGSGDKENMRVTRSKKAANDQMVDQASDDGSEEEDSGEEDLGEKK</sequence>
<organism evidence="1 2">
    <name type="scientific">Fusarium keratoplasticum</name>
    <dbReference type="NCBI Taxonomy" id="1328300"/>
    <lineage>
        <taxon>Eukaryota</taxon>
        <taxon>Fungi</taxon>
        <taxon>Dikarya</taxon>
        <taxon>Ascomycota</taxon>
        <taxon>Pezizomycotina</taxon>
        <taxon>Sordariomycetes</taxon>
        <taxon>Hypocreomycetidae</taxon>
        <taxon>Hypocreales</taxon>
        <taxon>Nectriaceae</taxon>
        <taxon>Fusarium</taxon>
        <taxon>Fusarium solani species complex</taxon>
    </lineage>
</organism>
<evidence type="ECO:0000313" key="2">
    <source>
        <dbReference type="Proteomes" id="UP001065298"/>
    </source>
</evidence>
<name>A0ACC0R218_9HYPO</name>